<protein>
    <submittedName>
        <fullName evidence="5">Class I SAM-dependent methyltransferase</fullName>
    </submittedName>
</protein>
<dbReference type="GO" id="GO:0032259">
    <property type="term" value="P:methylation"/>
    <property type="evidence" value="ECO:0007669"/>
    <property type="project" value="UniProtKB-KW"/>
</dbReference>
<evidence type="ECO:0000313" key="5">
    <source>
        <dbReference type="EMBL" id="TDE10405.1"/>
    </source>
</evidence>
<dbReference type="InParanoid" id="A0A4R5DI26"/>
<reference evidence="5 6" key="1">
    <citation type="submission" date="2019-03" db="EMBL/GenBank/DDBJ databases">
        <title>Draft genome sequences of novel Actinobacteria.</title>
        <authorList>
            <person name="Sahin N."/>
            <person name="Ay H."/>
            <person name="Saygin H."/>
        </authorList>
    </citation>
    <scope>NUCLEOTIDE SEQUENCE [LARGE SCALE GENOMIC DNA]</scope>
    <source>
        <strain evidence="5 6">5K138</strain>
    </source>
</reference>
<dbReference type="Gene3D" id="3.40.50.150">
    <property type="entry name" value="Vaccinia Virus protein VP39"/>
    <property type="match status" value="1"/>
</dbReference>
<sequence length="186" mass="19703">MSGFGAITARFYAWFNRNPPSNRIVIDVAELGPDDRVLEVGCGPGAALELAASRIGAERVAAVDPSPTFAAMVAKRVPGADVRVAGAEDVPFDDGAFTVIYTIMSMHHWDDRDDGLATLTAKLAPGGRLLLAERLLEKPGHGITPAQIAAVEARLGELGQTGVHTVRRPDRRKTLAVVVSTRPLAS</sequence>
<accession>A0A4R5DI26</accession>
<dbReference type="PANTHER" id="PTHR43464">
    <property type="entry name" value="METHYLTRANSFERASE"/>
    <property type="match status" value="1"/>
</dbReference>
<keyword evidence="3" id="KW-0949">S-adenosyl-L-methionine</keyword>
<gene>
    <name evidence="5" type="ORF">E1269_11985</name>
</gene>
<dbReference type="CDD" id="cd02440">
    <property type="entry name" value="AdoMet_MTases"/>
    <property type="match status" value="1"/>
</dbReference>
<dbReference type="AlphaFoldDB" id="A0A4R5DI26"/>
<evidence type="ECO:0000313" key="6">
    <source>
        <dbReference type="Proteomes" id="UP000294739"/>
    </source>
</evidence>
<organism evidence="5 6">
    <name type="scientific">Jiangella asiatica</name>
    <dbReference type="NCBI Taxonomy" id="2530372"/>
    <lineage>
        <taxon>Bacteria</taxon>
        <taxon>Bacillati</taxon>
        <taxon>Actinomycetota</taxon>
        <taxon>Actinomycetes</taxon>
        <taxon>Jiangellales</taxon>
        <taxon>Jiangellaceae</taxon>
        <taxon>Jiangella</taxon>
    </lineage>
</organism>
<dbReference type="OrthoDB" id="4571118at2"/>
<dbReference type="SUPFAM" id="SSF53335">
    <property type="entry name" value="S-adenosyl-L-methionine-dependent methyltransferases"/>
    <property type="match status" value="1"/>
</dbReference>
<feature type="domain" description="Methyltransferase type 11" evidence="4">
    <location>
        <begin position="38"/>
        <end position="130"/>
    </location>
</feature>
<evidence type="ECO:0000259" key="4">
    <source>
        <dbReference type="Pfam" id="PF08241"/>
    </source>
</evidence>
<dbReference type="InterPro" id="IPR013216">
    <property type="entry name" value="Methyltransf_11"/>
</dbReference>
<dbReference type="EMBL" id="SMKZ01000014">
    <property type="protein sequence ID" value="TDE10405.1"/>
    <property type="molecule type" value="Genomic_DNA"/>
</dbReference>
<proteinExistence type="predicted"/>
<dbReference type="RefSeq" id="WP_131894683.1">
    <property type="nucleotide sequence ID" value="NZ_SMKZ01000014.1"/>
</dbReference>
<name>A0A4R5DI26_9ACTN</name>
<comment type="caution">
    <text evidence="5">The sequence shown here is derived from an EMBL/GenBank/DDBJ whole genome shotgun (WGS) entry which is preliminary data.</text>
</comment>
<evidence type="ECO:0000256" key="3">
    <source>
        <dbReference type="ARBA" id="ARBA00022691"/>
    </source>
</evidence>
<keyword evidence="6" id="KW-1185">Reference proteome</keyword>
<evidence type="ECO:0000256" key="1">
    <source>
        <dbReference type="ARBA" id="ARBA00022603"/>
    </source>
</evidence>
<dbReference type="Proteomes" id="UP000294739">
    <property type="component" value="Unassembled WGS sequence"/>
</dbReference>
<dbReference type="Pfam" id="PF08241">
    <property type="entry name" value="Methyltransf_11"/>
    <property type="match status" value="1"/>
</dbReference>
<dbReference type="PANTHER" id="PTHR43464:SF19">
    <property type="entry name" value="UBIQUINONE BIOSYNTHESIS O-METHYLTRANSFERASE, MITOCHONDRIAL"/>
    <property type="match status" value="1"/>
</dbReference>
<evidence type="ECO:0000256" key="2">
    <source>
        <dbReference type="ARBA" id="ARBA00022679"/>
    </source>
</evidence>
<dbReference type="GO" id="GO:0008757">
    <property type="term" value="F:S-adenosylmethionine-dependent methyltransferase activity"/>
    <property type="evidence" value="ECO:0007669"/>
    <property type="project" value="InterPro"/>
</dbReference>
<keyword evidence="1 5" id="KW-0489">Methyltransferase</keyword>
<keyword evidence="2 5" id="KW-0808">Transferase</keyword>
<dbReference type="InterPro" id="IPR029063">
    <property type="entry name" value="SAM-dependent_MTases_sf"/>
</dbReference>